<name>A0AAJ0DD50_9PEZI</name>
<keyword evidence="3" id="KW-0964">Secreted</keyword>
<dbReference type="GO" id="GO:0005576">
    <property type="term" value="C:extracellular region"/>
    <property type="evidence" value="ECO:0007669"/>
    <property type="project" value="UniProtKB-SubCell"/>
</dbReference>
<feature type="chain" id="PRO_5042538303" description="Rhamnogalacturonase A" evidence="11">
    <location>
        <begin position="20"/>
        <end position="452"/>
    </location>
</feature>
<comment type="subcellular location">
    <subcellularLocation>
        <location evidence="1">Secreted</location>
    </subcellularLocation>
</comment>
<dbReference type="GO" id="GO:0005975">
    <property type="term" value="P:carbohydrate metabolic process"/>
    <property type="evidence" value="ECO:0007669"/>
    <property type="project" value="InterPro"/>
</dbReference>
<gene>
    <name evidence="12" type="ORF">LTR09_010804</name>
</gene>
<dbReference type="PANTHER" id="PTHR31736">
    <property type="match status" value="1"/>
</dbReference>
<sequence length="452" mass="47909">MIPILKLAPLLFSSALVTAQSADIRETVGPLSSIPDKTSVKVCDITDYGAQADGATDISSALNDAFTDCSAGGVVVVPSGDYALATGTGTDGGNMIFVEHGTDFEMFSSTGKGAMQGNGYVFHNEGSLDGPRLLRTYEMTNFSIHDFALVDSPAFHLSMDTCSSGDVYNMAIRGGDLGGLDGIDVWSTDMWIHDVMVTDKDECVTVKSPSHNILVENIYCNWSGGCAMGSLGEDTDISDITYKNVYTWTSNQMYMIKSNGGSGTVANVVLENFIGHGNAYSLDIDQYWSSMDPLDGVGVQLNNIKVMNWTGTEADGLERGPIKVMCADGAPCTGIEITDFAMWTETGDSQWYSCQSAYTDSTPEFCLRDGSDAMAYEATPTTTTLAPTGHEAPKMPDDLATHSWGTTASIPIPTLPASYFPGVALYSSLAGAFSAPASPLISSISPVQLCKA</sequence>
<dbReference type="AlphaFoldDB" id="A0AAJ0DD50"/>
<dbReference type="SUPFAM" id="SSF51126">
    <property type="entry name" value="Pectin lyase-like"/>
    <property type="match status" value="1"/>
</dbReference>
<keyword evidence="9" id="KW-0961">Cell wall biogenesis/degradation</keyword>
<keyword evidence="13" id="KW-1185">Reference proteome</keyword>
<protein>
    <recommendedName>
        <fullName evidence="14">Rhamnogalacturonase A</fullName>
    </recommendedName>
</protein>
<dbReference type="PANTHER" id="PTHR31736:SF19">
    <property type="entry name" value="PECTIN LYASE SUPERFAMILY PROTEIN-RELATED"/>
    <property type="match status" value="1"/>
</dbReference>
<evidence type="ECO:0000256" key="1">
    <source>
        <dbReference type="ARBA" id="ARBA00004613"/>
    </source>
</evidence>
<evidence type="ECO:0000256" key="10">
    <source>
        <dbReference type="RuleBase" id="RU361169"/>
    </source>
</evidence>
<evidence type="ECO:0000256" key="11">
    <source>
        <dbReference type="SAM" id="SignalP"/>
    </source>
</evidence>
<comment type="similarity">
    <text evidence="2 10">Belongs to the glycosyl hydrolase 28 family.</text>
</comment>
<evidence type="ECO:0000313" key="13">
    <source>
        <dbReference type="Proteomes" id="UP001271007"/>
    </source>
</evidence>
<organism evidence="12 13">
    <name type="scientific">Extremus antarcticus</name>
    <dbReference type="NCBI Taxonomy" id="702011"/>
    <lineage>
        <taxon>Eukaryota</taxon>
        <taxon>Fungi</taxon>
        <taxon>Dikarya</taxon>
        <taxon>Ascomycota</taxon>
        <taxon>Pezizomycotina</taxon>
        <taxon>Dothideomycetes</taxon>
        <taxon>Dothideomycetidae</taxon>
        <taxon>Mycosphaerellales</taxon>
        <taxon>Extremaceae</taxon>
        <taxon>Extremus</taxon>
    </lineage>
</organism>
<feature type="signal peptide" evidence="11">
    <location>
        <begin position="1"/>
        <end position="19"/>
    </location>
</feature>
<comment type="caution">
    <text evidence="12">The sequence shown here is derived from an EMBL/GenBank/DDBJ whole genome shotgun (WGS) entry which is preliminary data.</text>
</comment>
<dbReference type="EMBL" id="JAWDJX010000056">
    <property type="protein sequence ID" value="KAK3047829.1"/>
    <property type="molecule type" value="Genomic_DNA"/>
</dbReference>
<evidence type="ECO:0008006" key="14">
    <source>
        <dbReference type="Google" id="ProtNLM"/>
    </source>
</evidence>
<dbReference type="GO" id="GO:0004650">
    <property type="term" value="F:polygalacturonase activity"/>
    <property type="evidence" value="ECO:0007669"/>
    <property type="project" value="InterPro"/>
</dbReference>
<evidence type="ECO:0000256" key="4">
    <source>
        <dbReference type="ARBA" id="ARBA00022729"/>
    </source>
</evidence>
<evidence type="ECO:0000256" key="8">
    <source>
        <dbReference type="ARBA" id="ARBA00023295"/>
    </source>
</evidence>
<evidence type="ECO:0000313" key="12">
    <source>
        <dbReference type="EMBL" id="KAK3047829.1"/>
    </source>
</evidence>
<dbReference type="InterPro" id="IPR011050">
    <property type="entry name" value="Pectin_lyase_fold/virulence"/>
</dbReference>
<evidence type="ECO:0000256" key="2">
    <source>
        <dbReference type="ARBA" id="ARBA00008834"/>
    </source>
</evidence>
<dbReference type="Gene3D" id="2.160.20.10">
    <property type="entry name" value="Single-stranded right-handed beta-helix, Pectin lyase-like"/>
    <property type="match status" value="1"/>
</dbReference>
<evidence type="ECO:0000256" key="3">
    <source>
        <dbReference type="ARBA" id="ARBA00022525"/>
    </source>
</evidence>
<proteinExistence type="inferred from homology"/>
<dbReference type="Proteomes" id="UP001271007">
    <property type="component" value="Unassembled WGS sequence"/>
</dbReference>
<dbReference type="InterPro" id="IPR012334">
    <property type="entry name" value="Pectin_lyas_fold"/>
</dbReference>
<dbReference type="GO" id="GO:0046576">
    <property type="term" value="F:rhamnogalacturonan alpha-L-rhamnopyranosyl-(1-&gt;4)-alpha-D-galactopyranosyluronide lyase activity"/>
    <property type="evidence" value="ECO:0007669"/>
    <property type="project" value="UniProtKB-ARBA"/>
</dbReference>
<evidence type="ECO:0000256" key="9">
    <source>
        <dbReference type="ARBA" id="ARBA00023316"/>
    </source>
</evidence>
<dbReference type="InterPro" id="IPR000743">
    <property type="entry name" value="Glyco_hydro_28"/>
</dbReference>
<evidence type="ECO:0000256" key="5">
    <source>
        <dbReference type="ARBA" id="ARBA00022801"/>
    </source>
</evidence>
<keyword evidence="6" id="KW-1015">Disulfide bond</keyword>
<keyword evidence="4 11" id="KW-0732">Signal</keyword>
<dbReference type="Pfam" id="PF00295">
    <property type="entry name" value="Glyco_hydro_28"/>
    <property type="match status" value="1"/>
</dbReference>
<keyword evidence="8 10" id="KW-0326">Glycosidase</keyword>
<keyword evidence="5 10" id="KW-0378">Hydrolase</keyword>
<accession>A0AAJ0DD50</accession>
<reference evidence="12" key="1">
    <citation type="submission" date="2023-04" db="EMBL/GenBank/DDBJ databases">
        <title>Black Yeasts Isolated from many extreme environments.</title>
        <authorList>
            <person name="Coleine C."/>
            <person name="Stajich J.E."/>
            <person name="Selbmann L."/>
        </authorList>
    </citation>
    <scope>NUCLEOTIDE SEQUENCE</scope>
    <source>
        <strain evidence="12">CCFEE 5312</strain>
    </source>
</reference>
<keyword evidence="7" id="KW-0325">Glycoprotein</keyword>
<evidence type="ECO:0000256" key="6">
    <source>
        <dbReference type="ARBA" id="ARBA00023157"/>
    </source>
</evidence>
<dbReference type="GO" id="GO:0071555">
    <property type="term" value="P:cell wall organization"/>
    <property type="evidence" value="ECO:0007669"/>
    <property type="project" value="UniProtKB-KW"/>
</dbReference>
<evidence type="ECO:0000256" key="7">
    <source>
        <dbReference type="ARBA" id="ARBA00023180"/>
    </source>
</evidence>